<dbReference type="VEuPathDB" id="FungiDB:PSHT_02809"/>
<keyword evidence="2" id="KW-1185">Reference proteome</keyword>
<dbReference type="Proteomes" id="UP000239156">
    <property type="component" value="Unassembled WGS sequence"/>
</dbReference>
<dbReference type="VEuPathDB" id="FungiDB:PSTT_06738"/>
<evidence type="ECO:0000313" key="2">
    <source>
        <dbReference type="Proteomes" id="UP000239156"/>
    </source>
</evidence>
<organism evidence="1 2">
    <name type="scientific">Puccinia striiformis</name>
    <dbReference type="NCBI Taxonomy" id="27350"/>
    <lineage>
        <taxon>Eukaryota</taxon>
        <taxon>Fungi</taxon>
        <taxon>Dikarya</taxon>
        <taxon>Basidiomycota</taxon>
        <taxon>Pucciniomycotina</taxon>
        <taxon>Pucciniomycetes</taxon>
        <taxon>Pucciniales</taxon>
        <taxon>Pucciniaceae</taxon>
        <taxon>Puccinia</taxon>
    </lineage>
</organism>
<comment type="caution">
    <text evidence="1">The sequence shown here is derived from an EMBL/GenBank/DDBJ whole genome shotgun (WGS) entry which is preliminary data.</text>
</comment>
<dbReference type="AlphaFoldDB" id="A0A2S4VJ32"/>
<accession>A0A2S4VJ32</accession>
<reference evidence="1" key="1">
    <citation type="submission" date="2017-12" db="EMBL/GenBank/DDBJ databases">
        <title>Gene loss provides genomic basis for host adaptation in cereal stripe rust fungi.</title>
        <authorList>
            <person name="Xia C."/>
        </authorList>
    </citation>
    <scope>NUCLEOTIDE SEQUENCE [LARGE SCALE GENOMIC DNA]</scope>
    <source>
        <strain evidence="1">93-210</strain>
    </source>
</reference>
<evidence type="ECO:0000313" key="1">
    <source>
        <dbReference type="EMBL" id="POW09553.1"/>
    </source>
</evidence>
<gene>
    <name evidence="1" type="ORF">PSTT_06738</name>
</gene>
<sequence>MATVIKKRSSTPEQFTQPARVANDPEPIQLADVTLSSLLEKAAPAVIPTPVRRWICTTLGVGEVVPKVSEEWGLCFQGHKTYYLYAQLWHHSQTPLPAKSQCFTLFIFSYSGVIRWCVPIRRSPGRKSPPFLGFLGE</sequence>
<name>A0A2S4VJ32_9BASI</name>
<protein>
    <submittedName>
        <fullName evidence="1">Uncharacterized protein</fullName>
    </submittedName>
</protein>
<dbReference type="EMBL" id="PKSL01000054">
    <property type="protein sequence ID" value="POW09553.1"/>
    <property type="molecule type" value="Genomic_DNA"/>
</dbReference>
<proteinExistence type="predicted"/>